<dbReference type="Pfam" id="PF00882">
    <property type="entry name" value="Zn_dep_PLPC"/>
    <property type="match status" value="1"/>
</dbReference>
<dbReference type="RefSeq" id="WP_154438753.1">
    <property type="nucleotide sequence ID" value="NZ_VUNQ01000003.1"/>
</dbReference>
<gene>
    <name evidence="2" type="ORF">FYJ83_02445</name>
</gene>
<dbReference type="AlphaFoldDB" id="A0A6N7XUW5"/>
<feature type="domain" description="Phospholipase C/D" evidence="1">
    <location>
        <begin position="8"/>
        <end position="97"/>
    </location>
</feature>
<sequence length="218" mass="26584">MATWGAHIRIAEVILNQDSSLDEEYFLVGNVGPDCGEPNEDWSEFFPPKSVSHWISEENFIEAEKFYEKYLNKKIYDNKLYSFLLGYYVHLLTDIQWSNMIDEKKKTDKEYKKLETDKKFIWTIKKDWYDLDHLYFRKNLNSIFHRIFKNIEYFPDYLDYYPNGAIERQLKYISGFYTKYNGNPEREYIYLTEKEMNDFVSKESNYIIELLKEKENRK</sequence>
<reference evidence="2 3" key="1">
    <citation type="submission" date="2019-09" db="EMBL/GenBank/DDBJ databases">
        <title>In-depth cultivation of the pig gut microbiome towards novel bacterial diversity and tailored functional studies.</title>
        <authorList>
            <person name="Wylensek D."/>
            <person name="Hitch T.C.A."/>
            <person name="Clavel T."/>
        </authorList>
    </citation>
    <scope>NUCLEOTIDE SEQUENCE [LARGE SCALE GENOMIC DNA]</scope>
    <source>
        <strain evidence="2 3">WCA3-693-APC-4?</strain>
    </source>
</reference>
<name>A0A6N7XUW5_9FIRM</name>
<protein>
    <submittedName>
        <fullName evidence="2">Zinc dependent phospholipase C family protein</fullName>
    </submittedName>
</protein>
<evidence type="ECO:0000259" key="1">
    <source>
        <dbReference type="Pfam" id="PF00882"/>
    </source>
</evidence>
<proteinExistence type="predicted"/>
<comment type="caution">
    <text evidence="2">The sequence shown here is derived from an EMBL/GenBank/DDBJ whole genome shotgun (WGS) entry which is preliminary data.</text>
</comment>
<evidence type="ECO:0000313" key="2">
    <source>
        <dbReference type="EMBL" id="MSU00324.1"/>
    </source>
</evidence>
<accession>A0A6N7XUW5</accession>
<evidence type="ECO:0000313" key="3">
    <source>
        <dbReference type="Proteomes" id="UP000469523"/>
    </source>
</evidence>
<dbReference type="EMBL" id="VUNQ01000003">
    <property type="protein sequence ID" value="MSU00324.1"/>
    <property type="molecule type" value="Genomic_DNA"/>
</dbReference>
<organism evidence="2 3">
    <name type="scientific">Tissierella pigra</name>
    <dbReference type="NCBI Taxonomy" id="2607614"/>
    <lineage>
        <taxon>Bacteria</taxon>
        <taxon>Bacillati</taxon>
        <taxon>Bacillota</taxon>
        <taxon>Tissierellia</taxon>
        <taxon>Tissierellales</taxon>
        <taxon>Tissierellaceae</taxon>
        <taxon>Tissierella</taxon>
    </lineage>
</organism>
<dbReference type="Proteomes" id="UP000469523">
    <property type="component" value="Unassembled WGS sequence"/>
</dbReference>
<dbReference type="InterPro" id="IPR029002">
    <property type="entry name" value="PLPC/GPLD1"/>
</dbReference>
<keyword evidence="3" id="KW-1185">Reference proteome</keyword>